<evidence type="ECO:0000313" key="4">
    <source>
        <dbReference type="EMBL" id="CAB4331525.1"/>
    </source>
</evidence>
<dbReference type="EMBL" id="CAESAJ010000011">
    <property type="protein sequence ID" value="CAB4331525.1"/>
    <property type="molecule type" value="Genomic_DNA"/>
</dbReference>
<comment type="similarity">
    <text evidence="1">Belongs to the short-chain dehydrogenases/reductases (SDR) family.</text>
</comment>
<dbReference type="CDD" id="cd05233">
    <property type="entry name" value="SDR_c"/>
    <property type="match status" value="1"/>
</dbReference>
<organism evidence="4">
    <name type="scientific">freshwater metagenome</name>
    <dbReference type="NCBI Taxonomy" id="449393"/>
    <lineage>
        <taxon>unclassified sequences</taxon>
        <taxon>metagenomes</taxon>
        <taxon>ecological metagenomes</taxon>
    </lineage>
</organism>
<dbReference type="InterPro" id="IPR052178">
    <property type="entry name" value="Sec_Metab_Biosynth_SDR"/>
</dbReference>
<protein>
    <submittedName>
        <fullName evidence="4">Unannotated protein</fullName>
    </submittedName>
</protein>
<reference evidence="4" key="1">
    <citation type="submission" date="2020-05" db="EMBL/GenBank/DDBJ databases">
        <authorList>
            <person name="Chiriac C."/>
            <person name="Salcher M."/>
            <person name="Ghai R."/>
            <person name="Kavagutti S V."/>
        </authorList>
    </citation>
    <scope>NUCLEOTIDE SEQUENCE</scope>
</reference>
<keyword evidence="2" id="KW-0521">NADP</keyword>
<evidence type="ECO:0000256" key="2">
    <source>
        <dbReference type="ARBA" id="ARBA00022857"/>
    </source>
</evidence>
<dbReference type="SUPFAM" id="SSF51735">
    <property type="entry name" value="NAD(P)-binding Rossmann-fold domains"/>
    <property type="match status" value="1"/>
</dbReference>
<dbReference type="PRINTS" id="PR00080">
    <property type="entry name" value="SDRFAMILY"/>
</dbReference>
<sequence length="261" mass="27124">MFSSIKGYSVVVTGGTKGIGKGIARVFAAAGANVVITGRNEDDAKRLCDEINAHGAGQVSYVLADVANIADNKKLAEIAIERNGGIDVLCANAGIYPGARLDVMTEDDYNKVFDTNVKGMFFSVQACLPALVKSGHGRIILTSSITGPYTGLPGWSHYGASKSAQLGFMRTAAIEYAKQGITVNAILPGNIATEGLADEGPEYLAAMEASVPQGRLGDVEDIGYAALYFASREAGYVTGQALVVDGGQVLPESLAALDVVQ</sequence>
<dbReference type="GO" id="GO:0016491">
    <property type="term" value="F:oxidoreductase activity"/>
    <property type="evidence" value="ECO:0007669"/>
    <property type="project" value="UniProtKB-KW"/>
</dbReference>
<keyword evidence="3" id="KW-0560">Oxidoreductase</keyword>
<dbReference type="Gene3D" id="3.40.50.720">
    <property type="entry name" value="NAD(P)-binding Rossmann-like Domain"/>
    <property type="match status" value="1"/>
</dbReference>
<dbReference type="PANTHER" id="PTHR43618:SF8">
    <property type="entry name" value="7ALPHA-HYDROXYSTEROID DEHYDROGENASE"/>
    <property type="match status" value="1"/>
</dbReference>
<proteinExistence type="inferred from homology"/>
<dbReference type="FunFam" id="3.40.50.720:FF:000084">
    <property type="entry name" value="Short-chain dehydrogenase reductase"/>
    <property type="match status" value="1"/>
</dbReference>
<accession>A0A6J5YLY1</accession>
<dbReference type="InterPro" id="IPR036291">
    <property type="entry name" value="NAD(P)-bd_dom_sf"/>
</dbReference>
<dbReference type="PANTHER" id="PTHR43618">
    <property type="entry name" value="7-ALPHA-HYDROXYSTEROID DEHYDROGENASE"/>
    <property type="match status" value="1"/>
</dbReference>
<name>A0A6J5YLY1_9ZZZZ</name>
<dbReference type="Pfam" id="PF13561">
    <property type="entry name" value="adh_short_C2"/>
    <property type="match status" value="1"/>
</dbReference>
<evidence type="ECO:0000256" key="3">
    <source>
        <dbReference type="ARBA" id="ARBA00023002"/>
    </source>
</evidence>
<evidence type="ECO:0000256" key="1">
    <source>
        <dbReference type="ARBA" id="ARBA00006484"/>
    </source>
</evidence>
<dbReference type="PRINTS" id="PR00081">
    <property type="entry name" value="GDHRDH"/>
</dbReference>
<gene>
    <name evidence="4" type="ORF">UFOPK3770_00220</name>
</gene>
<dbReference type="AlphaFoldDB" id="A0A6J5YLY1"/>
<dbReference type="NCBIfam" id="NF009468">
    <property type="entry name" value="PRK12826.1-4"/>
    <property type="match status" value="1"/>
</dbReference>
<dbReference type="InterPro" id="IPR002347">
    <property type="entry name" value="SDR_fam"/>
</dbReference>
<dbReference type="NCBIfam" id="NF004202">
    <property type="entry name" value="PRK05653.2-2"/>
    <property type="match status" value="1"/>
</dbReference>